<dbReference type="AlphaFoldDB" id="A0A4R2LAE4"/>
<sequence length="220" mass="23410">MEFPGLRVLVFAKAPCPGRVKTRLAPRLGARGAAWLYRRLLRGVLAQAAGLAPLELWGAPDARHPALRACVRDFGARPRRQAGADLGRRMDLALRCALAGAAGAVVIGADCVSLTRADLRAALAALAGGRDAVLVPAEDGGYVLLGLRRPCPALFRGVAWGGARVAAQTRRRLRRAGLDWVELPPGWDLDRPADLRRYRRLAARAQAHDAAGSSPKASVV</sequence>
<dbReference type="PANTHER" id="PTHR36529">
    <property type="entry name" value="SLL1095 PROTEIN"/>
    <property type="match status" value="1"/>
</dbReference>
<dbReference type="OrthoDB" id="9798250at2"/>
<evidence type="ECO:0000313" key="2">
    <source>
        <dbReference type="Proteomes" id="UP000295765"/>
    </source>
</evidence>
<dbReference type="InterPro" id="IPR029044">
    <property type="entry name" value="Nucleotide-diphossugar_trans"/>
</dbReference>
<dbReference type="Pfam" id="PF09837">
    <property type="entry name" value="DUF2064"/>
    <property type="match status" value="1"/>
</dbReference>
<dbReference type="EMBL" id="SLWY01000005">
    <property type="protein sequence ID" value="TCO82387.1"/>
    <property type="molecule type" value="Genomic_DNA"/>
</dbReference>
<dbReference type="PANTHER" id="PTHR36529:SF1">
    <property type="entry name" value="GLYCOSYLTRANSFERASE"/>
    <property type="match status" value="1"/>
</dbReference>
<accession>A0A4R2LAE4</accession>
<dbReference type="InterPro" id="IPR018641">
    <property type="entry name" value="Trfase_1_rSAM/seldom-assoc"/>
</dbReference>
<name>A0A4R2LAE4_9GAMM</name>
<dbReference type="RefSeq" id="WP_132539773.1">
    <property type="nucleotide sequence ID" value="NZ_SLWY01000005.1"/>
</dbReference>
<dbReference type="Proteomes" id="UP000295765">
    <property type="component" value="Unassembled WGS sequence"/>
</dbReference>
<evidence type="ECO:0000313" key="1">
    <source>
        <dbReference type="EMBL" id="TCO82387.1"/>
    </source>
</evidence>
<evidence type="ECO:0008006" key="3">
    <source>
        <dbReference type="Google" id="ProtNLM"/>
    </source>
</evidence>
<reference evidence="1 2" key="1">
    <citation type="submission" date="2019-03" db="EMBL/GenBank/DDBJ databases">
        <title>Genomic Encyclopedia of Type Strains, Phase IV (KMG-IV): sequencing the most valuable type-strain genomes for metagenomic binning, comparative biology and taxonomic classification.</title>
        <authorList>
            <person name="Goeker M."/>
        </authorList>
    </citation>
    <scope>NUCLEOTIDE SEQUENCE [LARGE SCALE GENOMIC DNA]</scope>
    <source>
        <strain evidence="1 2">DSM 25287</strain>
    </source>
</reference>
<dbReference type="SUPFAM" id="SSF53448">
    <property type="entry name" value="Nucleotide-diphospho-sugar transferases"/>
    <property type="match status" value="1"/>
</dbReference>
<gene>
    <name evidence="1" type="ORF">EV699_105178</name>
</gene>
<dbReference type="Gene3D" id="3.90.550.10">
    <property type="entry name" value="Spore Coat Polysaccharide Biosynthesis Protein SpsA, Chain A"/>
    <property type="match status" value="1"/>
</dbReference>
<proteinExistence type="predicted"/>
<protein>
    <recommendedName>
        <fullName evidence="3">Glycosyltransferase A (GT-A) superfamily protein (DUF2064 family)</fullName>
    </recommendedName>
</protein>
<dbReference type="NCBIfam" id="TIGR04282">
    <property type="entry name" value="glyco_like_cofC"/>
    <property type="match status" value="1"/>
</dbReference>
<comment type="caution">
    <text evidence="1">The sequence shown here is derived from an EMBL/GenBank/DDBJ whole genome shotgun (WGS) entry which is preliminary data.</text>
</comment>
<keyword evidence="2" id="KW-1185">Reference proteome</keyword>
<organism evidence="1 2">
    <name type="scientific">Plasticicumulans lactativorans</name>
    <dbReference type="NCBI Taxonomy" id="1133106"/>
    <lineage>
        <taxon>Bacteria</taxon>
        <taxon>Pseudomonadati</taxon>
        <taxon>Pseudomonadota</taxon>
        <taxon>Gammaproteobacteria</taxon>
        <taxon>Candidatus Competibacteraceae</taxon>
        <taxon>Plasticicumulans</taxon>
    </lineage>
</organism>